<dbReference type="EMBL" id="NEDP02004288">
    <property type="protein sequence ID" value="OWF46076.1"/>
    <property type="molecule type" value="Genomic_DNA"/>
</dbReference>
<comment type="caution">
    <text evidence="2">The sequence shown here is derived from an EMBL/GenBank/DDBJ whole genome shotgun (WGS) entry which is preliminary data.</text>
</comment>
<comment type="similarity">
    <text evidence="1">Belongs to the metallo-dependent hydrolases superfamily. TatD-type hydrolase family.</text>
</comment>
<proteinExistence type="inferred from homology"/>
<gene>
    <name evidence="2" type="ORF">KP79_PYT03752</name>
</gene>
<dbReference type="AlphaFoldDB" id="A0A210QBG5"/>
<protein>
    <submittedName>
        <fullName evidence="2">Deoxyribonuclease TATDN2</fullName>
    </submittedName>
</protein>
<name>A0A210QBG5_MIZYE</name>
<dbReference type="GO" id="GO:0016788">
    <property type="term" value="F:hydrolase activity, acting on ester bonds"/>
    <property type="evidence" value="ECO:0007669"/>
    <property type="project" value="InterPro"/>
</dbReference>
<accession>A0A210QBG5</accession>
<organism evidence="2 3">
    <name type="scientific">Mizuhopecten yessoensis</name>
    <name type="common">Japanese scallop</name>
    <name type="synonym">Patinopecten yessoensis</name>
    <dbReference type="NCBI Taxonomy" id="6573"/>
    <lineage>
        <taxon>Eukaryota</taxon>
        <taxon>Metazoa</taxon>
        <taxon>Spiralia</taxon>
        <taxon>Lophotrochozoa</taxon>
        <taxon>Mollusca</taxon>
        <taxon>Bivalvia</taxon>
        <taxon>Autobranchia</taxon>
        <taxon>Pteriomorphia</taxon>
        <taxon>Pectinida</taxon>
        <taxon>Pectinoidea</taxon>
        <taxon>Pectinidae</taxon>
        <taxon>Mizuhopecten</taxon>
    </lineage>
</organism>
<dbReference type="InterPro" id="IPR032466">
    <property type="entry name" value="Metal_Hydrolase"/>
</dbReference>
<dbReference type="PANTHER" id="PTHR46363:SF1">
    <property type="entry name" value="DEOXYRIBONUCLEASE TATDN2-RELATED"/>
    <property type="match status" value="1"/>
</dbReference>
<dbReference type="InterPro" id="IPR001130">
    <property type="entry name" value="TatD-like"/>
</dbReference>
<dbReference type="Gene3D" id="3.20.20.140">
    <property type="entry name" value="Metal-dependent hydrolases"/>
    <property type="match status" value="1"/>
</dbReference>
<dbReference type="Proteomes" id="UP000242188">
    <property type="component" value="Unassembled WGS sequence"/>
</dbReference>
<dbReference type="OrthoDB" id="6156574at2759"/>
<dbReference type="PANTHER" id="PTHR46363">
    <property type="entry name" value="DEOXYRIBONUCLEASE TATDN2-RELATED"/>
    <property type="match status" value="1"/>
</dbReference>
<reference evidence="2 3" key="1">
    <citation type="journal article" date="2017" name="Nat. Ecol. Evol.">
        <title>Scallop genome provides insights into evolution of bilaterian karyotype and development.</title>
        <authorList>
            <person name="Wang S."/>
            <person name="Zhang J."/>
            <person name="Jiao W."/>
            <person name="Li J."/>
            <person name="Xun X."/>
            <person name="Sun Y."/>
            <person name="Guo X."/>
            <person name="Huan P."/>
            <person name="Dong B."/>
            <person name="Zhang L."/>
            <person name="Hu X."/>
            <person name="Sun X."/>
            <person name="Wang J."/>
            <person name="Zhao C."/>
            <person name="Wang Y."/>
            <person name="Wang D."/>
            <person name="Huang X."/>
            <person name="Wang R."/>
            <person name="Lv J."/>
            <person name="Li Y."/>
            <person name="Zhang Z."/>
            <person name="Liu B."/>
            <person name="Lu W."/>
            <person name="Hui Y."/>
            <person name="Liang J."/>
            <person name="Zhou Z."/>
            <person name="Hou R."/>
            <person name="Li X."/>
            <person name="Liu Y."/>
            <person name="Li H."/>
            <person name="Ning X."/>
            <person name="Lin Y."/>
            <person name="Zhao L."/>
            <person name="Xing Q."/>
            <person name="Dou J."/>
            <person name="Li Y."/>
            <person name="Mao J."/>
            <person name="Guo H."/>
            <person name="Dou H."/>
            <person name="Li T."/>
            <person name="Mu C."/>
            <person name="Jiang W."/>
            <person name="Fu Q."/>
            <person name="Fu X."/>
            <person name="Miao Y."/>
            <person name="Liu J."/>
            <person name="Yu Q."/>
            <person name="Li R."/>
            <person name="Liao H."/>
            <person name="Li X."/>
            <person name="Kong Y."/>
            <person name="Jiang Z."/>
            <person name="Chourrout D."/>
            <person name="Li R."/>
            <person name="Bao Z."/>
        </authorList>
    </citation>
    <scope>NUCLEOTIDE SEQUENCE [LARGE SCALE GENOMIC DNA]</scope>
    <source>
        <strain evidence="2 3">PY_sf001</strain>
    </source>
</reference>
<evidence type="ECO:0000256" key="1">
    <source>
        <dbReference type="ARBA" id="ARBA00009275"/>
    </source>
</evidence>
<keyword evidence="3" id="KW-1185">Reference proteome</keyword>
<sequence length="110" mass="12545">MRCLDVVRKMVPPEQKIQLHCFSGTEEVIQAWLTRFPNTCFSVSRMVSKFNDAQRHGVKCIPSTRLLIETDAPYYSVSPEFPCSAPHLVDHTARRISQIRGSSVCLGYWS</sequence>
<evidence type="ECO:0000313" key="3">
    <source>
        <dbReference type="Proteomes" id="UP000242188"/>
    </source>
</evidence>
<dbReference type="Pfam" id="PF01026">
    <property type="entry name" value="TatD_DNase"/>
    <property type="match status" value="1"/>
</dbReference>
<dbReference type="SUPFAM" id="SSF51556">
    <property type="entry name" value="Metallo-dependent hydrolases"/>
    <property type="match status" value="1"/>
</dbReference>
<evidence type="ECO:0000313" key="2">
    <source>
        <dbReference type="EMBL" id="OWF46076.1"/>
    </source>
</evidence>